<protein>
    <recommendedName>
        <fullName evidence="6">Stress-associated endoplasmic reticulum protein</fullName>
    </recommendedName>
</protein>
<keyword evidence="4 6" id="KW-1133">Transmembrane helix</keyword>
<feature type="transmembrane region" description="Helical" evidence="6">
    <location>
        <begin position="44"/>
        <end position="62"/>
    </location>
</feature>
<dbReference type="EMBL" id="CP090166">
    <property type="protein sequence ID" value="UJO15754.1"/>
    <property type="molecule type" value="Genomic_DNA"/>
</dbReference>
<evidence type="ECO:0000256" key="3">
    <source>
        <dbReference type="ARBA" id="ARBA00022824"/>
    </source>
</evidence>
<evidence type="ECO:0000256" key="4">
    <source>
        <dbReference type="ARBA" id="ARBA00022989"/>
    </source>
</evidence>
<evidence type="ECO:0000313" key="9">
    <source>
        <dbReference type="Proteomes" id="UP000756132"/>
    </source>
</evidence>
<dbReference type="RefSeq" id="XP_047760120.1">
    <property type="nucleotide sequence ID" value="XM_047904168.1"/>
</dbReference>
<keyword evidence="9" id="KW-1185">Reference proteome</keyword>
<accession>A0A9Q8LE75</accession>
<comment type="similarity">
    <text evidence="1 6">Belongs to the RAMP4 family.</text>
</comment>
<evidence type="ECO:0000256" key="2">
    <source>
        <dbReference type="ARBA" id="ARBA00022692"/>
    </source>
</evidence>
<evidence type="ECO:0000256" key="5">
    <source>
        <dbReference type="ARBA" id="ARBA00023136"/>
    </source>
</evidence>
<dbReference type="Pfam" id="PF06624">
    <property type="entry name" value="RAMP4"/>
    <property type="match status" value="1"/>
</dbReference>
<gene>
    <name evidence="8" type="ORF">CLAFUR5_05020</name>
</gene>
<keyword evidence="5 6" id="KW-0472">Membrane</keyword>
<evidence type="ECO:0000256" key="6">
    <source>
        <dbReference type="RuleBase" id="RU364120"/>
    </source>
</evidence>
<dbReference type="KEGG" id="ffu:CLAFUR5_05020"/>
<reference evidence="8" key="1">
    <citation type="submission" date="2021-12" db="EMBL/GenBank/DDBJ databases">
        <authorList>
            <person name="Zaccaron A."/>
            <person name="Stergiopoulos I."/>
        </authorList>
    </citation>
    <scope>NUCLEOTIDE SEQUENCE</scope>
    <source>
        <strain evidence="8">Race5_Kim</strain>
    </source>
</reference>
<dbReference type="AlphaFoldDB" id="A0A9Q8LE75"/>
<comment type="function">
    <text evidence="6">Interacts with target proteins during translocation into the lumen of the endoplasmic reticulum. Protects unfolded target proteins against degradation and facilitate correct glycosylation.</text>
</comment>
<evidence type="ECO:0000256" key="7">
    <source>
        <dbReference type="SAM" id="MobiDB-lite"/>
    </source>
</evidence>
<dbReference type="GO" id="GO:0005789">
    <property type="term" value="C:endoplasmic reticulum membrane"/>
    <property type="evidence" value="ECO:0007669"/>
    <property type="project" value="UniProtKB-SubCell"/>
</dbReference>
<dbReference type="Proteomes" id="UP000756132">
    <property type="component" value="Chromosome 4"/>
</dbReference>
<name>A0A9Q8LE75_PASFU</name>
<reference evidence="8" key="2">
    <citation type="journal article" date="2022" name="Microb. Genom.">
        <title>A chromosome-scale genome assembly of the tomato pathogen Cladosporium fulvum reveals a compartmentalized genome architecture and the presence of a dispensable chromosome.</title>
        <authorList>
            <person name="Zaccaron A.Z."/>
            <person name="Chen L.H."/>
            <person name="Samaras A."/>
            <person name="Stergiopoulos I."/>
        </authorList>
    </citation>
    <scope>NUCLEOTIDE SEQUENCE</scope>
    <source>
        <strain evidence="8">Race5_Kim</strain>
    </source>
</reference>
<feature type="region of interest" description="Disordered" evidence="7">
    <location>
        <begin position="1"/>
        <end position="37"/>
    </location>
</feature>
<sequence>MAQTPQQRKANAAFAKKQEAKMGKPESSLPVKKEKKEKPPISPFWVYTLIFVVCGGLIFELLRMIAGYF</sequence>
<proteinExistence type="inferred from homology"/>
<organism evidence="8 9">
    <name type="scientific">Passalora fulva</name>
    <name type="common">Tomato leaf mold</name>
    <name type="synonym">Cladosporium fulvum</name>
    <dbReference type="NCBI Taxonomy" id="5499"/>
    <lineage>
        <taxon>Eukaryota</taxon>
        <taxon>Fungi</taxon>
        <taxon>Dikarya</taxon>
        <taxon>Ascomycota</taxon>
        <taxon>Pezizomycotina</taxon>
        <taxon>Dothideomycetes</taxon>
        <taxon>Dothideomycetidae</taxon>
        <taxon>Mycosphaerellales</taxon>
        <taxon>Mycosphaerellaceae</taxon>
        <taxon>Fulvia</taxon>
    </lineage>
</organism>
<evidence type="ECO:0000256" key="1">
    <source>
        <dbReference type="ARBA" id="ARBA00005500"/>
    </source>
</evidence>
<dbReference type="GeneID" id="71984898"/>
<keyword evidence="2 6" id="KW-0812">Transmembrane</keyword>
<comment type="subcellular location">
    <subcellularLocation>
        <location evidence="6">Membrane</location>
        <topology evidence="6">Single-pass membrane protein</topology>
    </subcellularLocation>
    <subcellularLocation>
        <location evidence="6">Endoplasmic reticulum membrane</location>
        <topology evidence="6">Single-pass membrane protein</topology>
    </subcellularLocation>
</comment>
<keyword evidence="3 6" id="KW-0256">Endoplasmic reticulum</keyword>
<evidence type="ECO:0000313" key="8">
    <source>
        <dbReference type="EMBL" id="UJO15754.1"/>
    </source>
</evidence>
<dbReference type="InterPro" id="IPR010580">
    <property type="entry name" value="ER_stress-assoc"/>
</dbReference>